<dbReference type="SUPFAM" id="SSF48403">
    <property type="entry name" value="Ankyrin repeat"/>
    <property type="match status" value="1"/>
</dbReference>
<dbReference type="AlphaFoldDB" id="A0AAJ7QHM5"/>
<accession>A0AAJ7QHM5</accession>
<dbReference type="GO" id="GO:0004672">
    <property type="term" value="F:protein kinase activity"/>
    <property type="evidence" value="ECO:0007669"/>
    <property type="project" value="InterPro"/>
</dbReference>
<dbReference type="Gene3D" id="1.10.510.10">
    <property type="entry name" value="Transferase(Phosphotransferase) domain 1"/>
    <property type="match status" value="1"/>
</dbReference>
<dbReference type="PANTHER" id="PTHR23060:SF3">
    <property type="entry name" value="TESTIS EXPRESSED 14, INTERCELLULAR BRIDGE FORMING FACTOR"/>
    <property type="match status" value="1"/>
</dbReference>
<feature type="region of interest" description="Disordered" evidence="2">
    <location>
        <begin position="1070"/>
        <end position="1199"/>
    </location>
</feature>
<reference evidence="5 6" key="1">
    <citation type="submission" date="2025-04" db="UniProtKB">
        <authorList>
            <consortium name="RefSeq"/>
        </authorList>
    </citation>
    <scope>IDENTIFICATION</scope>
    <source>
        <tissue evidence="5 6">Brain</tissue>
    </source>
</reference>
<evidence type="ECO:0000259" key="3">
    <source>
        <dbReference type="PROSITE" id="PS50011"/>
    </source>
</evidence>
<dbReference type="GO" id="GO:0045171">
    <property type="term" value="C:intercellular bridge"/>
    <property type="evidence" value="ECO:0007669"/>
    <property type="project" value="TreeGrafter"/>
</dbReference>
<evidence type="ECO:0000313" key="6">
    <source>
        <dbReference type="RefSeq" id="XP_018556420.1"/>
    </source>
</evidence>
<dbReference type="KEGG" id="lcf:108900076"/>
<dbReference type="InterPro" id="IPR001245">
    <property type="entry name" value="Ser-Thr/Tyr_kinase_cat_dom"/>
</dbReference>
<sequence length="1199" mass="133195">MTALPSSCPVHICVVTTGGVHAQLHKYTLERNITKLEKLLKKGVDVDCVNHLGQTPLFCAALLGQEKVMELLLQYGADPNHRCEDWSTPVHAGVFSCNTSVVSSLLDAGGDLRLHDGKGRTPFDWLRVAKQEDSARMQDFLEICTSSMQQLCQSPATKKLYSSSTSMLLHPLSLLDRIKSCGNYLQFDKKTNKKSPCTTTHCLGFGKVCVNKPCQVLALPASIPLIRESDLTNADDGSLLSFTCDSFTTMTNYNWRGSTVTVKTTRDSHTAYLDLLLIEQNYCSQLFHPQLLQLLAVSLTDDLQRTSLVFEQVTVGTLHNLLHKRRAEFPVLQDRWLLSVMLQVCEGLQYLHRGGLVMRALSSHSVVLTKFQVAKLTGLGFMIPSSENTCLKTHKHIVLPPSLHRWAAPEVIKQQPCTKEADIYSLCALIQELYTDREPWGTVNLEGKVMDAGQALAAESSIPQPYYDVVLKGLQQHPQDRTCSLQSLHYTLQQDIKRLSLEEQLSGELCAYPDQDLGPGVQTTTQHTSVGEPAQSIVCRAVKPVIIKADTVVEKQTHLDRHLDNRLYRGVKPGQGRERDECAQGESVELYTPLGEFDSGNVEEEAEPETDIDRKIVHQLDVLKLSKVTVDQQISTTVVNLKVSQGLLQQANWSLDTVENHPLLDRRGEGQLDSVTRFRDTPVYIHTVSSTSSSSVSSTNLLGAAAGPNSNQYHLLLHKGDHWVKNLEAQFLSRDWELLSQEELDLWLSHYPAQQQQYEQGWLLQHSSDCYMIEGHSVSADHRTKELSQYRSAPVNILSGNKLETSSLQVNAEVTVEVCRPVASGSPLLDNHNTKCESFPNISEKTDADPGVSGTQAQYTPNTNLAQSDMALLAELSSITYSPAQPQEKRRICVNRHGPPCNSTPRCPDVHWRVMTGIDEDSLPDVPACSPLRSAHLWTESFTTPRESPVKNEVPKLTLIFQPPPLEVDSASSLQGFITASQQEGLFHDTVSPGSSVHRCCSTVDGEHKVQLEEEGEGRVSEQENSEERLDKMEGTNQSQSVEEGEEEEKEARTGDVLEEMEKGLQMVKQCTKGEEEEDKRGKHVEKGSEEEKHGWCSPLRDVGSEVKEEEDEEDLDDSRKKTAGLFGNGEETGDDMFVNISELGADTVTADPEKKKEPRVSPGSWQSPSLLEDTSRAHSTLDDLLQGFVAEGTRSRTK</sequence>
<dbReference type="GO" id="GO:0007140">
    <property type="term" value="P:male meiotic nuclear division"/>
    <property type="evidence" value="ECO:0007669"/>
    <property type="project" value="InterPro"/>
</dbReference>
<dbReference type="Proteomes" id="UP000694890">
    <property type="component" value="Unplaced"/>
</dbReference>
<dbReference type="PROSITE" id="PS50297">
    <property type="entry name" value="ANK_REP_REGION"/>
    <property type="match status" value="1"/>
</dbReference>
<dbReference type="GO" id="GO:0008608">
    <property type="term" value="P:attachment of spindle microtubules to kinetochore"/>
    <property type="evidence" value="ECO:0007669"/>
    <property type="project" value="InterPro"/>
</dbReference>
<dbReference type="GO" id="GO:0007094">
    <property type="term" value="P:mitotic spindle assembly checkpoint signaling"/>
    <property type="evidence" value="ECO:0007669"/>
    <property type="project" value="InterPro"/>
</dbReference>
<evidence type="ECO:0000313" key="4">
    <source>
        <dbReference type="Proteomes" id="UP000694890"/>
    </source>
</evidence>
<feature type="compositionally biased region" description="Basic and acidic residues" evidence="2">
    <location>
        <begin position="1079"/>
        <end position="1095"/>
    </location>
</feature>
<dbReference type="InterPro" id="IPR039339">
    <property type="entry name" value="Tex14"/>
</dbReference>
<feature type="compositionally biased region" description="Acidic residues" evidence="2">
    <location>
        <begin position="1108"/>
        <end position="1117"/>
    </location>
</feature>
<dbReference type="GeneID" id="108900076"/>
<name>A0AAJ7QHM5_LATCA</name>
<keyword evidence="1" id="KW-0040">ANK repeat</keyword>
<dbReference type="InterPro" id="IPR036770">
    <property type="entry name" value="Ankyrin_rpt-contain_sf"/>
</dbReference>
<dbReference type="Pfam" id="PF12796">
    <property type="entry name" value="Ank_2"/>
    <property type="match status" value="1"/>
</dbReference>
<evidence type="ECO:0000313" key="5">
    <source>
        <dbReference type="RefSeq" id="XP_018556417.1"/>
    </source>
</evidence>
<dbReference type="PANTHER" id="PTHR23060">
    <property type="entry name" value="TESTIS EXPRESSED GENE 14"/>
    <property type="match status" value="1"/>
</dbReference>
<dbReference type="InterPro" id="IPR002110">
    <property type="entry name" value="Ankyrin_rpt"/>
</dbReference>
<dbReference type="PROSITE" id="PS50011">
    <property type="entry name" value="PROTEIN_KINASE_DOM"/>
    <property type="match status" value="1"/>
</dbReference>
<dbReference type="GO" id="GO:0030496">
    <property type="term" value="C:midbody"/>
    <property type="evidence" value="ECO:0007669"/>
    <property type="project" value="TreeGrafter"/>
</dbReference>
<dbReference type="GO" id="GO:0051306">
    <property type="term" value="P:mitotic sister chromatid separation"/>
    <property type="evidence" value="ECO:0007669"/>
    <property type="project" value="InterPro"/>
</dbReference>
<dbReference type="PROSITE" id="PS50088">
    <property type="entry name" value="ANK_REPEAT"/>
    <property type="match status" value="1"/>
</dbReference>
<dbReference type="GO" id="GO:0005524">
    <property type="term" value="F:ATP binding"/>
    <property type="evidence" value="ECO:0007669"/>
    <property type="project" value="InterPro"/>
</dbReference>
<evidence type="ECO:0000256" key="1">
    <source>
        <dbReference type="PROSITE-ProRule" id="PRU00023"/>
    </source>
</evidence>
<proteinExistence type="predicted"/>
<dbReference type="GO" id="GO:0000776">
    <property type="term" value="C:kinetochore"/>
    <property type="evidence" value="ECO:0007669"/>
    <property type="project" value="TreeGrafter"/>
</dbReference>
<feature type="repeat" description="ANK" evidence="1">
    <location>
        <begin position="52"/>
        <end position="84"/>
    </location>
</feature>
<feature type="compositionally biased region" description="Basic and acidic residues" evidence="2">
    <location>
        <begin position="1008"/>
        <end position="1034"/>
    </location>
</feature>
<dbReference type="Gene3D" id="1.25.40.20">
    <property type="entry name" value="Ankyrin repeat-containing domain"/>
    <property type="match status" value="1"/>
</dbReference>
<organism evidence="4 5">
    <name type="scientific">Lates calcarifer</name>
    <name type="common">Barramundi</name>
    <name type="synonym">Holocentrus calcarifer</name>
    <dbReference type="NCBI Taxonomy" id="8187"/>
    <lineage>
        <taxon>Eukaryota</taxon>
        <taxon>Metazoa</taxon>
        <taxon>Chordata</taxon>
        <taxon>Craniata</taxon>
        <taxon>Vertebrata</taxon>
        <taxon>Euteleostomi</taxon>
        <taxon>Actinopterygii</taxon>
        <taxon>Neopterygii</taxon>
        <taxon>Teleostei</taxon>
        <taxon>Neoteleostei</taxon>
        <taxon>Acanthomorphata</taxon>
        <taxon>Carangaria</taxon>
        <taxon>Carangaria incertae sedis</taxon>
        <taxon>Centropomidae</taxon>
        <taxon>Lates</taxon>
    </lineage>
</organism>
<protein>
    <submittedName>
        <fullName evidence="5 6">Uncharacterized protein LOC108900076</fullName>
    </submittedName>
</protein>
<evidence type="ECO:0000256" key="2">
    <source>
        <dbReference type="SAM" id="MobiDB-lite"/>
    </source>
</evidence>
<dbReference type="InterPro" id="IPR011009">
    <property type="entry name" value="Kinase-like_dom_sf"/>
</dbReference>
<dbReference type="RefSeq" id="XP_018556420.1">
    <property type="nucleotide sequence ID" value="XM_018700904.2"/>
</dbReference>
<gene>
    <name evidence="5 6" type="primary">LOC108900076</name>
</gene>
<dbReference type="GO" id="GO:0043063">
    <property type="term" value="P:intercellular bridge organization"/>
    <property type="evidence" value="ECO:0007669"/>
    <property type="project" value="InterPro"/>
</dbReference>
<dbReference type="SUPFAM" id="SSF56112">
    <property type="entry name" value="Protein kinase-like (PK-like)"/>
    <property type="match status" value="1"/>
</dbReference>
<dbReference type="Pfam" id="PF07714">
    <property type="entry name" value="PK_Tyr_Ser-Thr"/>
    <property type="match status" value="1"/>
</dbReference>
<dbReference type="RefSeq" id="XP_018556417.1">
    <property type="nucleotide sequence ID" value="XM_018700901.2"/>
</dbReference>
<dbReference type="InterPro" id="IPR000719">
    <property type="entry name" value="Prot_kinase_dom"/>
</dbReference>
<dbReference type="SMART" id="SM00248">
    <property type="entry name" value="ANK"/>
    <property type="match status" value="3"/>
</dbReference>
<feature type="region of interest" description="Disordered" evidence="2">
    <location>
        <begin position="1008"/>
        <end position="1057"/>
    </location>
</feature>
<feature type="domain" description="Protein kinase" evidence="3">
    <location>
        <begin position="225"/>
        <end position="492"/>
    </location>
</feature>